<dbReference type="Proteomes" id="UP000240322">
    <property type="component" value="Unassembled WGS sequence"/>
</dbReference>
<dbReference type="PANTHER" id="PTHR43072">
    <property type="entry name" value="N-ACETYLTRANSFERASE"/>
    <property type="match status" value="1"/>
</dbReference>
<feature type="domain" description="N-acetyltransferase" evidence="1">
    <location>
        <begin position="9"/>
        <end position="150"/>
    </location>
</feature>
<name>A0A2R6B1A7_9ARCH</name>
<comment type="caution">
    <text evidence="2">The sequence shown here is derived from an EMBL/GenBank/DDBJ whole genome shotgun (WGS) entry which is preliminary data.</text>
</comment>
<evidence type="ECO:0000259" key="1">
    <source>
        <dbReference type="PROSITE" id="PS51186"/>
    </source>
</evidence>
<dbReference type="CDD" id="cd04301">
    <property type="entry name" value="NAT_SF"/>
    <property type="match status" value="1"/>
</dbReference>
<protein>
    <recommendedName>
        <fullName evidence="1">N-acetyltransferase domain-containing protein</fullName>
    </recommendedName>
</protein>
<reference evidence="2 3" key="1">
    <citation type="submission" date="2017-04" db="EMBL/GenBank/DDBJ databases">
        <title>Novel microbial lineages endemic to geothermal iron-oxide mats fill important gaps in the evolutionary history of Archaea.</title>
        <authorList>
            <person name="Jay Z.J."/>
            <person name="Beam J.P."/>
            <person name="Dlakic M."/>
            <person name="Rusch D.B."/>
            <person name="Kozubal M.A."/>
            <person name="Inskeep W.P."/>
        </authorList>
    </citation>
    <scope>NUCLEOTIDE SEQUENCE [LARGE SCALE GENOMIC DNA]</scope>
    <source>
        <strain evidence="2">OSP_D</strain>
    </source>
</reference>
<accession>A0A2R6B1A7</accession>
<proteinExistence type="predicted"/>
<dbReference type="Gene3D" id="3.40.630.30">
    <property type="match status" value="1"/>
</dbReference>
<dbReference type="SUPFAM" id="SSF55729">
    <property type="entry name" value="Acyl-CoA N-acyltransferases (Nat)"/>
    <property type="match status" value="1"/>
</dbReference>
<dbReference type="AlphaFoldDB" id="A0A2R6B1A7"/>
<dbReference type="PANTHER" id="PTHR43072:SF60">
    <property type="entry name" value="L-2,4-DIAMINOBUTYRIC ACID ACETYLTRANSFERASE"/>
    <property type="match status" value="1"/>
</dbReference>
<sequence length="279" mass="31585">MGVVYPVSPYIRGATLDDKPRILKLVEHTWSWGDYIPSVLDDWLTRDNSRVFVCISGDELVGMVHLSVEGRGLGWLEGARVALHHRNKGIATMLATHVVEYASNMGLSKLRLAVSVNNKPSIRHVEKVGFRAVKTFKRVSTNTSVINPLASTRKLVEDEVSTALTSRVYDLYGGLYYKSFRWLDLDADTLTRLSLTGRAFWVNKTLLIHSSEYDDDDGRRVAEIGYTQPDGNFPLEDFLSIFALRVFSKVDLILPEELELLVDGFNEEGERFIVFERTL</sequence>
<dbReference type="PROSITE" id="PS51186">
    <property type="entry name" value="GNAT"/>
    <property type="match status" value="1"/>
</dbReference>
<evidence type="ECO:0000313" key="3">
    <source>
        <dbReference type="Proteomes" id="UP000240322"/>
    </source>
</evidence>
<organism evidence="2 3">
    <name type="scientific">Candidatus Marsarchaeota G2 archaeon OSP_D</name>
    <dbReference type="NCBI Taxonomy" id="1978157"/>
    <lineage>
        <taxon>Archaea</taxon>
        <taxon>Candidatus Marsarchaeota</taxon>
        <taxon>Candidatus Marsarchaeota group 2</taxon>
    </lineage>
</organism>
<dbReference type="InterPro" id="IPR016181">
    <property type="entry name" value="Acyl_CoA_acyltransferase"/>
</dbReference>
<dbReference type="GO" id="GO:0016747">
    <property type="term" value="F:acyltransferase activity, transferring groups other than amino-acyl groups"/>
    <property type="evidence" value="ECO:0007669"/>
    <property type="project" value="InterPro"/>
</dbReference>
<dbReference type="EMBL" id="NEXE01000004">
    <property type="protein sequence ID" value="PSN92431.1"/>
    <property type="molecule type" value="Genomic_DNA"/>
</dbReference>
<dbReference type="Pfam" id="PF00583">
    <property type="entry name" value="Acetyltransf_1"/>
    <property type="match status" value="1"/>
</dbReference>
<evidence type="ECO:0000313" key="2">
    <source>
        <dbReference type="EMBL" id="PSN92431.1"/>
    </source>
</evidence>
<gene>
    <name evidence="2" type="ORF">B9Q03_01070</name>
</gene>
<dbReference type="InterPro" id="IPR000182">
    <property type="entry name" value="GNAT_dom"/>
</dbReference>